<sequence>MGAYKDSFRTLAEAVAQLPNTMAEQTIFLFPGVYHEQVFITPLMGPLVLQGYTCNTES</sequence>
<name>A0A8T0XY15_9STRA</name>
<evidence type="ECO:0008006" key="3">
    <source>
        <dbReference type="Google" id="ProtNLM"/>
    </source>
</evidence>
<comment type="caution">
    <text evidence="1">The sequence shown here is derived from an EMBL/GenBank/DDBJ whole genome shotgun (WGS) entry which is preliminary data.</text>
</comment>
<dbReference type="EMBL" id="RCMG01001611">
    <property type="protein sequence ID" value="KAG2823454.1"/>
    <property type="molecule type" value="Genomic_DNA"/>
</dbReference>
<dbReference type="InterPro" id="IPR011050">
    <property type="entry name" value="Pectin_lyase_fold/virulence"/>
</dbReference>
<reference evidence="1" key="1">
    <citation type="submission" date="2018-10" db="EMBL/GenBank/DDBJ databases">
        <title>Effector identification in a new, highly contiguous assembly of the strawberry crown rot pathogen Phytophthora cactorum.</title>
        <authorList>
            <person name="Armitage A.D."/>
            <person name="Nellist C.F."/>
            <person name="Bates H."/>
            <person name="Vickerstaff R.J."/>
            <person name="Harrison R.J."/>
        </authorList>
    </citation>
    <scope>NUCLEOTIDE SEQUENCE</scope>
    <source>
        <strain evidence="1">15-7</strain>
    </source>
</reference>
<protein>
    <recommendedName>
        <fullName evidence="3">Pectinesterase</fullName>
    </recommendedName>
</protein>
<dbReference type="Proteomes" id="UP000735874">
    <property type="component" value="Unassembled WGS sequence"/>
</dbReference>
<dbReference type="InterPro" id="IPR012334">
    <property type="entry name" value="Pectin_lyas_fold"/>
</dbReference>
<dbReference type="SUPFAM" id="SSF51126">
    <property type="entry name" value="Pectin lyase-like"/>
    <property type="match status" value="1"/>
</dbReference>
<feature type="non-terminal residue" evidence="1">
    <location>
        <position position="58"/>
    </location>
</feature>
<dbReference type="Gene3D" id="2.160.20.10">
    <property type="entry name" value="Single-stranded right-handed beta-helix, Pectin lyase-like"/>
    <property type="match status" value="1"/>
</dbReference>
<accession>A0A8T0XY15</accession>
<evidence type="ECO:0000313" key="2">
    <source>
        <dbReference type="Proteomes" id="UP000735874"/>
    </source>
</evidence>
<gene>
    <name evidence="1" type="ORF">PC113_g22180</name>
</gene>
<dbReference type="AlphaFoldDB" id="A0A8T0XY15"/>
<evidence type="ECO:0000313" key="1">
    <source>
        <dbReference type="EMBL" id="KAG2823454.1"/>
    </source>
</evidence>
<dbReference type="VEuPathDB" id="FungiDB:PC110_g16020"/>
<proteinExistence type="predicted"/>
<organism evidence="1 2">
    <name type="scientific">Phytophthora cactorum</name>
    <dbReference type="NCBI Taxonomy" id="29920"/>
    <lineage>
        <taxon>Eukaryota</taxon>
        <taxon>Sar</taxon>
        <taxon>Stramenopiles</taxon>
        <taxon>Oomycota</taxon>
        <taxon>Peronosporomycetes</taxon>
        <taxon>Peronosporales</taxon>
        <taxon>Peronosporaceae</taxon>
        <taxon>Phytophthora</taxon>
    </lineage>
</organism>